<dbReference type="Proteomes" id="UP001308776">
    <property type="component" value="Unassembled WGS sequence"/>
</dbReference>
<dbReference type="EMBL" id="JAQGFR010000029">
    <property type="protein sequence ID" value="MEB8512691.1"/>
    <property type="molecule type" value="Genomic_DNA"/>
</dbReference>
<evidence type="ECO:0000313" key="1">
    <source>
        <dbReference type="EMBL" id="MEB8512691.1"/>
    </source>
</evidence>
<name>A0ABU6FPI8_9PROT</name>
<proteinExistence type="predicted"/>
<evidence type="ECO:0000313" key="2">
    <source>
        <dbReference type="Proteomes" id="UP001308776"/>
    </source>
</evidence>
<gene>
    <name evidence="1" type="ORF">OW717_01370</name>
</gene>
<reference evidence="1 2" key="1">
    <citation type="submission" date="2022-11" db="EMBL/GenBank/DDBJ databases">
        <title>Comparative genomics analysis of Acidithiobacillus ferriphilus.</title>
        <authorList>
            <person name="Ma L."/>
        </authorList>
    </citation>
    <scope>NUCLEOTIDE SEQUENCE [LARGE SCALE GENOMIC DNA]</scope>
    <source>
        <strain evidence="1 2">DY15</strain>
    </source>
</reference>
<accession>A0ABU6FPI8</accession>
<organism evidence="1 2">
    <name type="scientific">Acidithiobacillus ferriphilus</name>
    <dbReference type="NCBI Taxonomy" id="1689834"/>
    <lineage>
        <taxon>Bacteria</taxon>
        <taxon>Pseudomonadati</taxon>
        <taxon>Pseudomonadota</taxon>
        <taxon>Acidithiobacillia</taxon>
        <taxon>Acidithiobacillales</taxon>
        <taxon>Acidithiobacillaceae</taxon>
        <taxon>Acidithiobacillus</taxon>
    </lineage>
</organism>
<protein>
    <submittedName>
        <fullName evidence="1">Uncharacterized protein</fullName>
    </submittedName>
</protein>
<dbReference type="RefSeq" id="WP_196762801.1">
    <property type="nucleotide sequence ID" value="NZ_CP151686.1"/>
</dbReference>
<keyword evidence="2" id="KW-1185">Reference proteome</keyword>
<comment type="caution">
    <text evidence="1">The sequence shown here is derived from an EMBL/GenBank/DDBJ whole genome shotgun (WGS) entry which is preliminary data.</text>
</comment>
<sequence length="58" mass="6825">MRQVPFHGMAIIQIIGTRTPCKGGYYEQRDEELIHDGVLSNYHAISRSHSWLKRYHVQ</sequence>